<organism evidence="1 2">
    <name type="scientific">Alicyclobacillus sacchari</name>
    <dbReference type="NCBI Taxonomy" id="392010"/>
    <lineage>
        <taxon>Bacteria</taxon>
        <taxon>Bacillati</taxon>
        <taxon>Bacillota</taxon>
        <taxon>Bacilli</taxon>
        <taxon>Bacillales</taxon>
        <taxon>Alicyclobacillaceae</taxon>
        <taxon>Alicyclobacillus</taxon>
    </lineage>
</organism>
<proteinExistence type="predicted"/>
<evidence type="ECO:0000313" key="1">
    <source>
        <dbReference type="EMBL" id="TDY37799.1"/>
    </source>
</evidence>
<keyword evidence="2" id="KW-1185">Reference proteome</keyword>
<sequence length="357" mass="39626">MPIKGWCDTPRIPRIGKIHLGVRTENDRGKTYPKAVDYFVVKPDESTSEAAAQAFHSVYGDTPREITIAFPTNDPEQFFPQYLAAYQGGGGKYKLYCSGDGETAQRADGKGGRVQIQCAYKDCPIYQAGKCKELGRLQFFLPEVPGIGVWQIDTSSFHTTSNLNGAIQMIRALTGGRIAMMPLKLRIVPKVVNPDGQAKTVYVLTLGIEDMRLTDFLRQTPMLAVSPSVEPIQHEELPEDLFIEDNLVNDETATNEEDTFDTTSRVQDELPIGAVIDIEIKTNALKKDVLRMRLATLQGECIELLTDEPKLVEALKHLNSGIAIQYTAAPSSKWRNRTEIVDFTIVTGKEQDKCSIA</sequence>
<evidence type="ECO:0000313" key="2">
    <source>
        <dbReference type="Proteomes" id="UP000294581"/>
    </source>
</evidence>
<comment type="caution">
    <text evidence="1">The sequence shown here is derived from an EMBL/GenBank/DDBJ whole genome shotgun (WGS) entry which is preliminary data.</text>
</comment>
<dbReference type="InterPro" id="IPR043991">
    <property type="entry name" value="Gp3-like"/>
</dbReference>
<reference evidence="1 2" key="1">
    <citation type="submission" date="2019-03" db="EMBL/GenBank/DDBJ databases">
        <title>Genomic Encyclopedia of Type Strains, Phase IV (KMG-IV): sequencing the most valuable type-strain genomes for metagenomic binning, comparative biology and taxonomic classification.</title>
        <authorList>
            <person name="Goeker M."/>
        </authorList>
    </citation>
    <scope>NUCLEOTIDE SEQUENCE [LARGE SCALE GENOMIC DNA]</scope>
    <source>
        <strain evidence="1 2">DSM 17974</strain>
    </source>
</reference>
<dbReference type="Pfam" id="PF18897">
    <property type="entry name" value="Gp3-like"/>
    <property type="match status" value="1"/>
</dbReference>
<gene>
    <name evidence="1" type="ORF">C7445_1412</name>
</gene>
<dbReference type="OrthoDB" id="1443745at2"/>
<accession>A0A4R8L6X8</accession>
<dbReference type="AlphaFoldDB" id="A0A4R8L6X8"/>
<name>A0A4R8L6X8_9BACL</name>
<dbReference type="EMBL" id="SORF01000041">
    <property type="protein sequence ID" value="TDY37799.1"/>
    <property type="molecule type" value="Genomic_DNA"/>
</dbReference>
<dbReference type="RefSeq" id="WP_134161336.1">
    <property type="nucleotide sequence ID" value="NZ_SORF01000041.1"/>
</dbReference>
<protein>
    <submittedName>
        <fullName evidence="1">Uncharacterized protein</fullName>
    </submittedName>
</protein>
<dbReference type="Proteomes" id="UP000294581">
    <property type="component" value="Unassembled WGS sequence"/>
</dbReference>